<dbReference type="PANTHER" id="PTHR34142:SF4">
    <property type="entry name" value="GALACTOSE-BINDING DOMAIN-CONTAINING PROTEIN"/>
    <property type="match status" value="1"/>
</dbReference>
<feature type="signal peptide" evidence="5">
    <location>
        <begin position="1"/>
        <end position="23"/>
    </location>
</feature>
<keyword evidence="3 4" id="KW-0326">Glycosidase</keyword>
<proteinExistence type="inferred from homology"/>
<dbReference type="GO" id="GO:0009251">
    <property type="term" value="P:glucan catabolic process"/>
    <property type="evidence" value="ECO:0007669"/>
    <property type="project" value="TreeGrafter"/>
</dbReference>
<evidence type="ECO:0000313" key="7">
    <source>
        <dbReference type="EMBL" id="KAF2076354.1"/>
    </source>
</evidence>
<comment type="similarity">
    <text evidence="1 4">Belongs to the glycosyl hydrolase 5 (cellulase A) family.</text>
</comment>
<protein>
    <recommendedName>
        <fullName evidence="6">Glycoside hydrolase family 5 domain-containing protein</fullName>
    </recommendedName>
</protein>
<dbReference type="Pfam" id="PF00150">
    <property type="entry name" value="Cellulase"/>
    <property type="match status" value="1"/>
</dbReference>
<evidence type="ECO:0000256" key="5">
    <source>
        <dbReference type="SAM" id="SignalP"/>
    </source>
</evidence>
<dbReference type="EMBL" id="AJWJ01000064">
    <property type="protein sequence ID" value="KAF2076354.1"/>
    <property type="molecule type" value="Genomic_DNA"/>
</dbReference>
<dbReference type="PANTHER" id="PTHR34142">
    <property type="entry name" value="ENDO-BETA-1,4-GLUCANASE A"/>
    <property type="match status" value="1"/>
</dbReference>
<dbReference type="OrthoDB" id="16991at2759"/>
<dbReference type="InterPro" id="IPR001547">
    <property type="entry name" value="Glyco_hydro_5"/>
</dbReference>
<evidence type="ECO:0000256" key="4">
    <source>
        <dbReference type="RuleBase" id="RU361153"/>
    </source>
</evidence>
<organism evidence="7 8">
    <name type="scientific">Polysphondylium violaceum</name>
    <dbReference type="NCBI Taxonomy" id="133409"/>
    <lineage>
        <taxon>Eukaryota</taxon>
        <taxon>Amoebozoa</taxon>
        <taxon>Evosea</taxon>
        <taxon>Eumycetozoa</taxon>
        <taxon>Dictyostelia</taxon>
        <taxon>Dictyosteliales</taxon>
        <taxon>Dictyosteliaceae</taxon>
        <taxon>Polysphondylium</taxon>
    </lineage>
</organism>
<evidence type="ECO:0000256" key="2">
    <source>
        <dbReference type="ARBA" id="ARBA00022801"/>
    </source>
</evidence>
<accession>A0A8J4Q0A4</accession>
<evidence type="ECO:0000256" key="1">
    <source>
        <dbReference type="ARBA" id="ARBA00005641"/>
    </source>
</evidence>
<keyword evidence="8" id="KW-1185">Reference proteome</keyword>
<reference evidence="7" key="1">
    <citation type="submission" date="2020-01" db="EMBL/GenBank/DDBJ databases">
        <title>Development of genomics and gene disruption for Polysphondylium violaceum indicates a role for the polyketide synthase stlB in stalk morphogenesis.</title>
        <authorList>
            <person name="Narita B."/>
            <person name="Kawabe Y."/>
            <person name="Kin K."/>
            <person name="Saito T."/>
            <person name="Gibbs R."/>
            <person name="Kuspa A."/>
            <person name="Muzny D."/>
            <person name="Queller D."/>
            <person name="Richards S."/>
            <person name="Strassman J."/>
            <person name="Sucgang R."/>
            <person name="Worley K."/>
            <person name="Schaap P."/>
        </authorList>
    </citation>
    <scope>NUCLEOTIDE SEQUENCE</scope>
    <source>
        <strain evidence="7">QSvi11</strain>
    </source>
</reference>
<feature type="chain" id="PRO_5035191723" description="Glycoside hydrolase family 5 domain-containing protein" evidence="5">
    <location>
        <begin position="24"/>
        <end position="543"/>
    </location>
</feature>
<sequence length="543" mass="61627">MKKSSLLAIAILATLCLSSAVLAGEMSTAGLYVDGKYIKNEDNEILMLRGANRPGTEYSCVQYAKIFDGPYDAAHVHEIRNWKINVLRVPLNEDCWLGTNGPPESFYFGEQYRESIKKYVDMITSNNVAVIVDLHWASHNGTLATEQVAMPNNKNSITFWGQVADTFKSNSRVIFDLYNEPFPYGNTWDSEDAWQCWKDGTKCDVDNVTGMQQMVDAIRETGAKNIILLSGIQYATSFTRFIEYIPFDPLKQLGAALHSYDFNYCRSKGCWDVYLRPIYESYPLVATETGQKDCLYDFLLDFLHYCDKNSIHYLAWSWLTGDCNIPSLIQDYMGTPSNFGKGYKHHLDVLGNGEEPWWSDSFDMYNDKLTHWVDNWSTGDNIVNATAQTYAGKYSIQFTPSAEKSLHLMCWDCIKNQVHKSLEFWIHGGASGNQNLKLDLLKLQADKTNNIAQSYDLSNIAGGPIPPNKWVKVVVDLTTLPRQDSYDGFWLKADTDQPDIYVDSITVRAINEPPPDDFESSALRLPSPNTLIVFLFSILYLLF</sequence>
<dbReference type="InterPro" id="IPR018087">
    <property type="entry name" value="Glyco_hydro_5_CS"/>
</dbReference>
<evidence type="ECO:0000313" key="8">
    <source>
        <dbReference type="Proteomes" id="UP000695562"/>
    </source>
</evidence>
<dbReference type="FunFam" id="3.20.20.80:FF:000297">
    <property type="entry name" value="Galactose-binding domain-containing protein"/>
    <property type="match status" value="1"/>
</dbReference>
<name>A0A8J4Q0A4_9MYCE</name>
<dbReference type="GO" id="GO:0004553">
    <property type="term" value="F:hydrolase activity, hydrolyzing O-glycosyl compounds"/>
    <property type="evidence" value="ECO:0007669"/>
    <property type="project" value="InterPro"/>
</dbReference>
<comment type="caution">
    <text evidence="7">The sequence shown here is derived from an EMBL/GenBank/DDBJ whole genome shotgun (WGS) entry which is preliminary data.</text>
</comment>
<keyword evidence="2 4" id="KW-0378">Hydrolase</keyword>
<gene>
    <name evidence="7" type="ORF">CYY_002360</name>
</gene>
<dbReference type="Gene3D" id="2.60.120.260">
    <property type="entry name" value="Galactose-binding domain-like"/>
    <property type="match status" value="1"/>
</dbReference>
<dbReference type="InterPro" id="IPR017853">
    <property type="entry name" value="GH"/>
</dbReference>
<feature type="domain" description="Glycoside hydrolase family 5" evidence="6">
    <location>
        <begin position="72"/>
        <end position="318"/>
    </location>
</feature>
<dbReference type="PROSITE" id="PS00659">
    <property type="entry name" value="GLYCOSYL_HYDROL_F5"/>
    <property type="match status" value="1"/>
</dbReference>
<evidence type="ECO:0000256" key="3">
    <source>
        <dbReference type="ARBA" id="ARBA00023295"/>
    </source>
</evidence>
<dbReference type="Proteomes" id="UP000695562">
    <property type="component" value="Unassembled WGS sequence"/>
</dbReference>
<dbReference type="SUPFAM" id="SSF51445">
    <property type="entry name" value="(Trans)glycosidases"/>
    <property type="match status" value="1"/>
</dbReference>
<keyword evidence="5" id="KW-0732">Signal</keyword>
<dbReference type="Gene3D" id="3.20.20.80">
    <property type="entry name" value="Glycosidases"/>
    <property type="match status" value="1"/>
</dbReference>
<evidence type="ECO:0000259" key="6">
    <source>
        <dbReference type="Pfam" id="PF00150"/>
    </source>
</evidence>
<dbReference type="AlphaFoldDB" id="A0A8J4Q0A4"/>